<keyword evidence="3" id="KW-1185">Reference proteome</keyword>
<dbReference type="RefSeq" id="WP_207674242.1">
    <property type="nucleotide sequence ID" value="NZ_JAFREM010000021.1"/>
</dbReference>
<gene>
    <name evidence="2" type="ORF">JZO70_14150</name>
</gene>
<reference evidence="2 3" key="1">
    <citation type="submission" date="2021-03" db="EMBL/GenBank/DDBJ databases">
        <title>Enterococcal diversity collection.</title>
        <authorList>
            <person name="Gilmore M.S."/>
            <person name="Schwartzman J."/>
            <person name="Van Tyne D."/>
            <person name="Martin M."/>
            <person name="Earl A.M."/>
            <person name="Manson A.L."/>
            <person name="Straub T."/>
            <person name="Salamzade R."/>
            <person name="Saavedra J."/>
            <person name="Lebreton F."/>
            <person name="Prichula J."/>
            <person name="Schaufler K."/>
            <person name="Gaca A."/>
            <person name="Sgardioli B."/>
            <person name="Wagenaar J."/>
            <person name="Strong T."/>
        </authorList>
    </citation>
    <scope>NUCLEOTIDE SEQUENCE [LARGE SCALE GENOMIC DNA]</scope>
    <source>
        <strain evidence="2 3">669A</strain>
    </source>
</reference>
<evidence type="ECO:0000313" key="2">
    <source>
        <dbReference type="EMBL" id="MBO1307316.1"/>
    </source>
</evidence>
<dbReference type="Proteomes" id="UP000664601">
    <property type="component" value="Unassembled WGS sequence"/>
</dbReference>
<dbReference type="EMBL" id="JAFREM010000021">
    <property type="protein sequence ID" value="MBO1307316.1"/>
    <property type="molecule type" value="Genomic_DNA"/>
</dbReference>
<sequence>MTSYSPLAASHLAKSETVTSKHLETDKIARQKYAEMESKDLLIIERIGELAE</sequence>
<name>A0ABS3LCF6_9ENTE</name>
<organism evidence="2 3">
    <name type="scientific">Candidatus Enterococcus moelleringii</name>
    <dbReference type="NCBI Taxonomy" id="2815325"/>
    <lineage>
        <taxon>Bacteria</taxon>
        <taxon>Bacillati</taxon>
        <taxon>Bacillota</taxon>
        <taxon>Bacilli</taxon>
        <taxon>Lactobacillales</taxon>
        <taxon>Enterococcaceae</taxon>
        <taxon>Enterococcus</taxon>
    </lineage>
</organism>
<evidence type="ECO:0000313" key="3">
    <source>
        <dbReference type="Proteomes" id="UP000664601"/>
    </source>
</evidence>
<proteinExistence type="predicted"/>
<protein>
    <submittedName>
        <fullName evidence="2">Uncharacterized protein</fullName>
    </submittedName>
</protein>
<evidence type="ECO:0000256" key="1">
    <source>
        <dbReference type="SAM" id="MobiDB-lite"/>
    </source>
</evidence>
<accession>A0ABS3LCF6</accession>
<comment type="caution">
    <text evidence="2">The sequence shown here is derived from an EMBL/GenBank/DDBJ whole genome shotgun (WGS) entry which is preliminary data.</text>
</comment>
<feature type="region of interest" description="Disordered" evidence="1">
    <location>
        <begin position="1"/>
        <end position="21"/>
    </location>
</feature>